<dbReference type="InterPro" id="IPR000215">
    <property type="entry name" value="Serpin_fam"/>
</dbReference>
<evidence type="ECO:0000256" key="1">
    <source>
        <dbReference type="ARBA" id="ARBA00009500"/>
    </source>
</evidence>
<proteinExistence type="inferred from homology"/>
<dbReference type="EMBL" id="JBJUIK010000008">
    <property type="protein sequence ID" value="KAL3520743.1"/>
    <property type="molecule type" value="Genomic_DNA"/>
</dbReference>
<evidence type="ECO:0000313" key="3">
    <source>
        <dbReference type="EMBL" id="KAL3520743.1"/>
    </source>
</evidence>
<dbReference type="Pfam" id="PF00079">
    <property type="entry name" value="Serpin"/>
    <property type="match status" value="1"/>
</dbReference>
<dbReference type="AlphaFoldDB" id="A0ABD2ZSX4"/>
<comment type="caution">
    <text evidence="3">The sequence shown here is derived from an EMBL/GenBank/DDBJ whole genome shotgun (WGS) entry which is preliminary data.</text>
</comment>
<dbReference type="InterPro" id="IPR036186">
    <property type="entry name" value="Serpin_sf"/>
</dbReference>
<sequence length="108" mass="11893">MVAAGSAGHTLEHVLSFVGSKSLDHLNSRFSYTMSNILTSNSGGPKISFANGVWVDKRYPLKPSYQQCARDVFKSKAEIVDFTQAREVVNEINSWAKFPTNGLIQSLV</sequence>
<dbReference type="SUPFAM" id="SSF56574">
    <property type="entry name" value="Serpins"/>
    <property type="match status" value="1"/>
</dbReference>
<organism evidence="3 4">
    <name type="scientific">Cinchona calisaya</name>
    <dbReference type="NCBI Taxonomy" id="153742"/>
    <lineage>
        <taxon>Eukaryota</taxon>
        <taxon>Viridiplantae</taxon>
        <taxon>Streptophyta</taxon>
        <taxon>Embryophyta</taxon>
        <taxon>Tracheophyta</taxon>
        <taxon>Spermatophyta</taxon>
        <taxon>Magnoliopsida</taxon>
        <taxon>eudicotyledons</taxon>
        <taxon>Gunneridae</taxon>
        <taxon>Pentapetalae</taxon>
        <taxon>asterids</taxon>
        <taxon>lamiids</taxon>
        <taxon>Gentianales</taxon>
        <taxon>Rubiaceae</taxon>
        <taxon>Cinchonoideae</taxon>
        <taxon>Cinchoneae</taxon>
        <taxon>Cinchona</taxon>
    </lineage>
</organism>
<evidence type="ECO:0000313" key="4">
    <source>
        <dbReference type="Proteomes" id="UP001630127"/>
    </source>
</evidence>
<comment type="similarity">
    <text evidence="1">Belongs to the serpin family.</text>
</comment>
<evidence type="ECO:0000259" key="2">
    <source>
        <dbReference type="Pfam" id="PF00079"/>
    </source>
</evidence>
<keyword evidence="4" id="KW-1185">Reference proteome</keyword>
<dbReference type="Gene3D" id="3.30.497.10">
    <property type="entry name" value="Antithrombin, subunit I, domain 2"/>
    <property type="match status" value="1"/>
</dbReference>
<accession>A0ABD2ZSX4</accession>
<dbReference type="PANTHER" id="PTHR11461">
    <property type="entry name" value="SERINE PROTEASE INHIBITOR, SERPIN"/>
    <property type="match status" value="1"/>
</dbReference>
<feature type="domain" description="Serpin" evidence="2">
    <location>
        <begin position="1"/>
        <end position="108"/>
    </location>
</feature>
<dbReference type="PANTHER" id="PTHR11461:SF211">
    <property type="entry name" value="GH10112P-RELATED"/>
    <property type="match status" value="1"/>
</dbReference>
<reference evidence="3 4" key="1">
    <citation type="submission" date="2024-11" db="EMBL/GenBank/DDBJ databases">
        <title>A near-complete genome assembly of Cinchona calisaya.</title>
        <authorList>
            <person name="Lian D.C."/>
            <person name="Zhao X.W."/>
            <person name="Wei L."/>
        </authorList>
    </citation>
    <scope>NUCLEOTIDE SEQUENCE [LARGE SCALE GENOMIC DNA]</scope>
    <source>
        <tissue evidence="3">Nenye</tissue>
    </source>
</reference>
<dbReference type="Proteomes" id="UP001630127">
    <property type="component" value="Unassembled WGS sequence"/>
</dbReference>
<protein>
    <recommendedName>
        <fullName evidence="2">Serpin domain-containing protein</fullName>
    </recommendedName>
</protein>
<dbReference type="InterPro" id="IPR023796">
    <property type="entry name" value="Serpin_dom"/>
</dbReference>
<dbReference type="InterPro" id="IPR042178">
    <property type="entry name" value="Serpin_sf_1"/>
</dbReference>
<gene>
    <name evidence="3" type="ORF">ACH5RR_018892</name>
</gene>
<name>A0ABD2ZSX4_9GENT</name>